<organism evidence="1 2">
    <name type="scientific">Acholeplasma oculi</name>
    <dbReference type="NCBI Taxonomy" id="35623"/>
    <lineage>
        <taxon>Bacteria</taxon>
        <taxon>Bacillati</taxon>
        <taxon>Mycoplasmatota</taxon>
        <taxon>Mollicutes</taxon>
        <taxon>Acholeplasmatales</taxon>
        <taxon>Acholeplasmataceae</taxon>
        <taxon>Acholeplasma</taxon>
    </lineage>
</organism>
<name>A0A061AAM2_9MOLU</name>
<evidence type="ECO:0000313" key="2">
    <source>
        <dbReference type="Proteomes" id="UP000032434"/>
    </source>
</evidence>
<accession>A0A061AAM2</accession>
<sequence>MVNQSKITEFIFLKIAYYDQYFDLPKSFISNRLPDLYYVFLHRLHTDKESIEQIILTLSDESFIYITNNLMHYYDSTKDYLSLNRIKRLIHVKLESQLDLKLKNISEILCISQFIDYEHIRIEKNQWKFHVKDLLNLTHLRKEDHLLLHLLLSVWLQDLNWPGSKEVFDYLLEVPTKCYVHFISVFLQALKDYEIHDIEWVSNVVLNMKQRPDIMITPEDIVDINQHIEQRSMDIIYLLERIIR</sequence>
<dbReference type="PATRIC" id="fig|35623.3.peg.371"/>
<gene>
    <name evidence="1" type="ORF">Aocu_03710</name>
</gene>
<dbReference type="EMBL" id="LK028559">
    <property type="protein sequence ID" value="CDR30444.1"/>
    <property type="molecule type" value="Genomic_DNA"/>
</dbReference>
<dbReference type="Gene3D" id="1.25.40.750">
    <property type="entry name" value="Domain of unknown function DUF5071"/>
    <property type="match status" value="1"/>
</dbReference>
<dbReference type="KEGG" id="aoc:Aocu_03710"/>
<reference evidence="2" key="1">
    <citation type="submission" date="2014-05" db="EMBL/GenBank/DDBJ databases">
        <authorList>
            <person name="Kube M."/>
        </authorList>
    </citation>
    <scope>NUCLEOTIDE SEQUENCE [LARGE SCALE GENOMIC DNA]</scope>
</reference>
<dbReference type="InParanoid" id="A0A061AAM2"/>
<dbReference type="RefSeq" id="WP_045748993.1">
    <property type="nucleotide sequence ID" value="NZ_FUZK01000006.1"/>
</dbReference>
<dbReference type="STRING" id="35623.Aocu_03710"/>
<evidence type="ECO:0008006" key="3">
    <source>
        <dbReference type="Google" id="ProtNLM"/>
    </source>
</evidence>
<dbReference type="InterPro" id="IPR038692">
    <property type="entry name" value="Cthe_2751_sf"/>
</dbReference>
<dbReference type="HOGENOM" id="CLU_1131668_0_0_14"/>
<proteinExistence type="predicted"/>
<dbReference type="Proteomes" id="UP000032434">
    <property type="component" value="Chromosome 1"/>
</dbReference>
<evidence type="ECO:0000313" key="1">
    <source>
        <dbReference type="EMBL" id="CDR30444.1"/>
    </source>
</evidence>
<protein>
    <recommendedName>
        <fullName evidence="3">DUF5071 domain-containing protein</fullName>
    </recommendedName>
</protein>
<keyword evidence="2" id="KW-1185">Reference proteome</keyword>
<dbReference type="AlphaFoldDB" id="A0A061AAM2"/>